<sequence length="518" mass="57091">MPPTPFPFQLGIGTDIVHRSRIQRLLLRPQPWARERNLKRYLVRFLTYRESREFWHRFETSHDLFTNHIDHLTRYLAGRWAAKEAAIKACQWRKLSFKHIQILRQAGGAKGRSTGVYALILERPASAYGPAQTASGPTNDHEHHSEPPSQGHEAAQPELLAEIETTALSEHRLSAKESDGDFVPAEMQNDDLSGQIAKISISHDGEYATASEEEAPAPGTPNKPIGHSGASGGEPLDLRAPETDALLPDGKPSRSPYARLAEATMEKAYKGTVNDNIQSVIRLMKSPLLLSDKRAKDRTGHVYIVRVTVLDLVKVGFTTNAIDKRDKQMQNKCRPGHPWDLISTGQMEPLNSGKTDSATYIDDETFSHTASVFDNPDENGMTSEVSSKTEGEASASPESLSNGSSVSARADSKTSPSKVLGKHDYNTSTNEQAFSDAYCDACSSSSRANSDPTPPVLENVSSPHHRETANGPSLKQDFMTALRNFLRKKGQGVTKCIVHDDLIALRWPLTCHVVLWSV</sequence>
<organism evidence="4 5">
    <name type="scientific">Salinomyces thailandicus</name>
    <dbReference type="NCBI Taxonomy" id="706561"/>
    <lineage>
        <taxon>Eukaryota</taxon>
        <taxon>Fungi</taxon>
        <taxon>Dikarya</taxon>
        <taxon>Ascomycota</taxon>
        <taxon>Pezizomycotina</taxon>
        <taxon>Dothideomycetes</taxon>
        <taxon>Dothideomycetidae</taxon>
        <taxon>Mycosphaerellales</taxon>
        <taxon>Teratosphaeriaceae</taxon>
        <taxon>Salinomyces</taxon>
    </lineage>
</organism>
<proteinExistence type="predicted"/>
<feature type="region of interest" description="Disordered" evidence="2">
    <location>
        <begin position="205"/>
        <end position="255"/>
    </location>
</feature>
<dbReference type="OrthoDB" id="15433at2759"/>
<dbReference type="Proteomes" id="UP000308549">
    <property type="component" value="Unassembled WGS sequence"/>
</dbReference>
<dbReference type="InterPro" id="IPR037143">
    <property type="entry name" value="4-PPantetheinyl_Trfase_dom_sf"/>
</dbReference>
<feature type="compositionally biased region" description="Polar residues" evidence="2">
    <location>
        <begin position="396"/>
        <end position="417"/>
    </location>
</feature>
<dbReference type="Gene3D" id="3.90.470.20">
    <property type="entry name" value="4'-phosphopantetheinyl transferase domain"/>
    <property type="match status" value="1"/>
</dbReference>
<evidence type="ECO:0000256" key="2">
    <source>
        <dbReference type="SAM" id="MobiDB-lite"/>
    </source>
</evidence>
<evidence type="ECO:0000313" key="5">
    <source>
        <dbReference type="Proteomes" id="UP000308549"/>
    </source>
</evidence>
<dbReference type="InterPro" id="IPR008278">
    <property type="entry name" value="4-PPantetheinyl_Trfase_dom"/>
</dbReference>
<dbReference type="EMBL" id="NAJL01000008">
    <property type="protein sequence ID" value="TKA31486.1"/>
    <property type="molecule type" value="Genomic_DNA"/>
</dbReference>
<dbReference type="GO" id="GO:0000287">
    <property type="term" value="F:magnesium ion binding"/>
    <property type="evidence" value="ECO:0007669"/>
    <property type="project" value="InterPro"/>
</dbReference>
<evidence type="ECO:0000256" key="1">
    <source>
        <dbReference type="ARBA" id="ARBA00022679"/>
    </source>
</evidence>
<dbReference type="AlphaFoldDB" id="A0A4U0UAK6"/>
<dbReference type="SUPFAM" id="SSF56214">
    <property type="entry name" value="4'-phosphopantetheinyl transferase"/>
    <property type="match status" value="1"/>
</dbReference>
<feature type="region of interest" description="Disordered" evidence="2">
    <location>
        <begin position="445"/>
        <end position="472"/>
    </location>
</feature>
<protein>
    <recommendedName>
        <fullName evidence="3">4'-phosphopantetheinyl transferase domain-containing protein</fullName>
    </recommendedName>
</protein>
<keyword evidence="5" id="KW-1185">Reference proteome</keyword>
<comment type="caution">
    <text evidence="4">The sequence shown here is derived from an EMBL/GenBank/DDBJ whole genome shotgun (WGS) entry which is preliminary data.</text>
</comment>
<feature type="region of interest" description="Disordered" evidence="2">
    <location>
        <begin position="370"/>
        <end position="425"/>
    </location>
</feature>
<reference evidence="4 5" key="1">
    <citation type="submission" date="2017-03" db="EMBL/GenBank/DDBJ databases">
        <title>Genomes of endolithic fungi from Antarctica.</title>
        <authorList>
            <person name="Coleine C."/>
            <person name="Masonjones S."/>
            <person name="Stajich J.E."/>
        </authorList>
    </citation>
    <scope>NUCLEOTIDE SEQUENCE [LARGE SCALE GENOMIC DNA]</scope>
    <source>
        <strain evidence="4 5">CCFEE 6315</strain>
    </source>
</reference>
<gene>
    <name evidence="4" type="ORF">B0A50_02333</name>
</gene>
<feature type="domain" description="4'-phosphopantetheinyl transferase" evidence="3">
    <location>
        <begin position="11"/>
        <end position="109"/>
    </location>
</feature>
<keyword evidence="1" id="KW-0808">Transferase</keyword>
<dbReference type="GO" id="GO:0008897">
    <property type="term" value="F:holo-[acyl-carrier-protein] synthase activity"/>
    <property type="evidence" value="ECO:0007669"/>
    <property type="project" value="InterPro"/>
</dbReference>
<feature type="region of interest" description="Disordered" evidence="2">
    <location>
        <begin position="128"/>
        <end position="155"/>
    </location>
</feature>
<feature type="region of interest" description="Disordered" evidence="2">
    <location>
        <begin position="328"/>
        <end position="358"/>
    </location>
</feature>
<evidence type="ECO:0000313" key="4">
    <source>
        <dbReference type="EMBL" id="TKA31486.1"/>
    </source>
</evidence>
<accession>A0A4U0UAK6</accession>
<name>A0A4U0UAK6_9PEZI</name>
<evidence type="ECO:0000259" key="3">
    <source>
        <dbReference type="Pfam" id="PF01648"/>
    </source>
</evidence>
<dbReference type="Pfam" id="PF01648">
    <property type="entry name" value="ACPS"/>
    <property type="match status" value="1"/>
</dbReference>